<keyword evidence="4" id="KW-0808">Transferase</keyword>
<evidence type="ECO:0000256" key="1">
    <source>
        <dbReference type="ARBA" id="ARBA00004651"/>
    </source>
</evidence>
<dbReference type="RefSeq" id="WP_337310090.1">
    <property type="nucleotide sequence ID" value="NZ_JAEKNS010000053.1"/>
</dbReference>
<keyword evidence="3" id="KW-0328">Glycosyltransferase</keyword>
<feature type="transmembrane region" description="Helical" evidence="8">
    <location>
        <begin position="235"/>
        <end position="257"/>
    </location>
</feature>
<name>A0A934JW60_9BACT</name>
<keyword evidence="7 8" id="KW-0472">Membrane</keyword>
<feature type="transmembrane region" description="Helical" evidence="8">
    <location>
        <begin position="345"/>
        <end position="361"/>
    </location>
</feature>
<protein>
    <submittedName>
        <fullName evidence="10">Glycosyltransferase family 39 protein</fullName>
    </submittedName>
</protein>
<feature type="domain" description="Glycosyltransferase RgtA/B/C/D-like" evidence="9">
    <location>
        <begin position="94"/>
        <end position="210"/>
    </location>
</feature>
<feature type="transmembrane region" description="Helical" evidence="8">
    <location>
        <begin position="114"/>
        <end position="135"/>
    </location>
</feature>
<keyword evidence="2" id="KW-1003">Cell membrane</keyword>
<dbReference type="GO" id="GO:0016763">
    <property type="term" value="F:pentosyltransferase activity"/>
    <property type="evidence" value="ECO:0007669"/>
    <property type="project" value="TreeGrafter"/>
</dbReference>
<dbReference type="InterPro" id="IPR038731">
    <property type="entry name" value="RgtA/B/C-like"/>
</dbReference>
<evidence type="ECO:0000259" key="9">
    <source>
        <dbReference type="Pfam" id="PF13231"/>
    </source>
</evidence>
<evidence type="ECO:0000256" key="2">
    <source>
        <dbReference type="ARBA" id="ARBA00022475"/>
    </source>
</evidence>
<comment type="subcellular location">
    <subcellularLocation>
        <location evidence="1">Cell membrane</location>
        <topology evidence="1">Multi-pass membrane protein</topology>
    </subcellularLocation>
</comment>
<dbReference type="GO" id="GO:0010041">
    <property type="term" value="P:response to iron(III) ion"/>
    <property type="evidence" value="ECO:0007669"/>
    <property type="project" value="TreeGrafter"/>
</dbReference>
<dbReference type="PANTHER" id="PTHR33908">
    <property type="entry name" value="MANNOSYLTRANSFERASE YKCB-RELATED"/>
    <property type="match status" value="1"/>
</dbReference>
<dbReference type="Pfam" id="PF13231">
    <property type="entry name" value="PMT_2"/>
    <property type="match status" value="1"/>
</dbReference>
<feature type="transmembrane region" description="Helical" evidence="8">
    <location>
        <begin position="402"/>
        <end position="422"/>
    </location>
</feature>
<dbReference type="GO" id="GO:0009103">
    <property type="term" value="P:lipopolysaccharide biosynthetic process"/>
    <property type="evidence" value="ECO:0007669"/>
    <property type="project" value="UniProtKB-ARBA"/>
</dbReference>
<dbReference type="InterPro" id="IPR050297">
    <property type="entry name" value="LipidA_mod_glycosyltrf_83"/>
</dbReference>
<gene>
    <name evidence="10" type="ORF">JF886_04655</name>
</gene>
<evidence type="ECO:0000256" key="7">
    <source>
        <dbReference type="ARBA" id="ARBA00023136"/>
    </source>
</evidence>
<comment type="caution">
    <text evidence="10">The sequence shown here is derived from an EMBL/GenBank/DDBJ whole genome shotgun (WGS) entry which is preliminary data.</text>
</comment>
<feature type="transmembrane region" description="Helical" evidence="8">
    <location>
        <begin position="189"/>
        <end position="214"/>
    </location>
</feature>
<organism evidence="10 11">
    <name type="scientific">Candidatus Aeolococcus gillhamiae</name>
    <dbReference type="NCBI Taxonomy" id="3127015"/>
    <lineage>
        <taxon>Bacteria</taxon>
        <taxon>Bacillati</taxon>
        <taxon>Candidatus Dormiibacterota</taxon>
        <taxon>Candidatus Dormibacteria</taxon>
        <taxon>Candidatus Aeolococcales</taxon>
        <taxon>Candidatus Aeolococcaceae</taxon>
        <taxon>Candidatus Aeolococcus</taxon>
    </lineage>
</organism>
<evidence type="ECO:0000256" key="6">
    <source>
        <dbReference type="ARBA" id="ARBA00022989"/>
    </source>
</evidence>
<dbReference type="EMBL" id="JAEKNS010000053">
    <property type="protein sequence ID" value="MBJ7594145.1"/>
    <property type="molecule type" value="Genomic_DNA"/>
</dbReference>
<evidence type="ECO:0000256" key="5">
    <source>
        <dbReference type="ARBA" id="ARBA00022692"/>
    </source>
</evidence>
<feature type="transmembrane region" description="Helical" evidence="8">
    <location>
        <begin position="165"/>
        <end position="183"/>
    </location>
</feature>
<accession>A0A934JW60</accession>
<evidence type="ECO:0000313" key="10">
    <source>
        <dbReference type="EMBL" id="MBJ7594145.1"/>
    </source>
</evidence>
<evidence type="ECO:0000313" key="11">
    <source>
        <dbReference type="Proteomes" id="UP000606991"/>
    </source>
</evidence>
<feature type="transmembrane region" description="Helical" evidence="8">
    <location>
        <begin position="373"/>
        <end position="396"/>
    </location>
</feature>
<keyword evidence="6 8" id="KW-1133">Transmembrane helix</keyword>
<dbReference type="GO" id="GO:0005886">
    <property type="term" value="C:plasma membrane"/>
    <property type="evidence" value="ECO:0007669"/>
    <property type="project" value="UniProtKB-SubCell"/>
</dbReference>
<feature type="transmembrane region" description="Helical" evidence="8">
    <location>
        <begin position="429"/>
        <end position="448"/>
    </location>
</feature>
<dbReference type="AlphaFoldDB" id="A0A934JW60"/>
<dbReference type="Proteomes" id="UP000606991">
    <property type="component" value="Unassembled WGS sequence"/>
</dbReference>
<sequence length="454" mass="49060">MTTFRRATIPARWFLAHRRHPVAPRWLLGVVSLLSLGGRLWELPNPVDSSTNTSSLIFDEAYYVNAARVILGIHPPAGASYATALLGHDPNAEHPPLAKLLIALSMKVFGDNAWGWRLFPILFGSAAILATYWLVRKAGGGSWLALGAASLMAVDNLLLVHGRIATLDIFVVTFMLVALALYLRGNPALAGIVVGVGLCTKLVAGDAVFIIVLLEAGRILFGEAGHSRIEVARERALPALATAGVGLVTYVAVLFGLDLFVSPIGGAGSCATVPSGFHNPVQHTSFMLCYASKLTNPGGPTGIASYPWQWLLDLQPIDYFKVVSNVEAGGKVIATNPVVWFRGEINPAIIFLAVPALCLAAEQAWRRRDSFSILCVAWFVATFLPFVVAAAPIGSYGNRTSYLYYMVIVMPAVYLAVAELFSRRWLPRAALLGYVAILGYWFVTLYPFQTWSGS</sequence>
<evidence type="ECO:0000256" key="8">
    <source>
        <dbReference type="SAM" id="Phobius"/>
    </source>
</evidence>
<reference evidence="10 11" key="1">
    <citation type="submission" date="2020-10" db="EMBL/GenBank/DDBJ databases">
        <title>Ca. Dormibacterota MAGs.</title>
        <authorList>
            <person name="Montgomery K."/>
        </authorList>
    </citation>
    <scope>NUCLEOTIDE SEQUENCE [LARGE SCALE GENOMIC DNA]</scope>
    <source>
        <strain evidence="10">SC8812_S17_18</strain>
    </source>
</reference>
<proteinExistence type="predicted"/>
<evidence type="ECO:0000256" key="4">
    <source>
        <dbReference type="ARBA" id="ARBA00022679"/>
    </source>
</evidence>
<keyword evidence="5 8" id="KW-0812">Transmembrane</keyword>
<evidence type="ECO:0000256" key="3">
    <source>
        <dbReference type="ARBA" id="ARBA00022676"/>
    </source>
</evidence>
<dbReference type="PANTHER" id="PTHR33908:SF3">
    <property type="entry name" value="UNDECAPRENYL PHOSPHATE-ALPHA-4-AMINO-4-DEOXY-L-ARABINOSE ARABINOSYL TRANSFERASE"/>
    <property type="match status" value="1"/>
</dbReference>